<keyword evidence="1" id="KW-0472">Membrane</keyword>
<reference evidence="2 3" key="1">
    <citation type="submission" date="2018-07" db="EMBL/GenBank/DDBJ databases">
        <title>Arthrobacter sp. nov., isolated from raw cow's milk with high bacterial count.</title>
        <authorList>
            <person name="Hahne J."/>
            <person name="Isele D."/>
            <person name="Lipski A."/>
        </authorList>
    </citation>
    <scope>NUCLEOTIDE SEQUENCE [LARGE SCALE GENOMIC DNA]</scope>
    <source>
        <strain evidence="2 3">JZ R-35</strain>
    </source>
</reference>
<dbReference type="Proteomes" id="UP000265419">
    <property type="component" value="Unassembled WGS sequence"/>
</dbReference>
<sequence length="209" mass="20453">MSILAAILLAVSGLVCAPVAWDTQALSVWQVRLLAALGTVLALAACLLGLVSGEHAPAWLAAPAAVIAAVGLGSALTVTALSATRVVGRATEASPPEAVPDVGEDVVEPAIVAPASGGSATAEPPADPGSALLRGGALIGVFERIAISATLLAGWPGGLAVVLAVKGLGRFPELKQAHGQATSERFILGTLVSVLAAAACAGLGILLRG</sequence>
<gene>
    <name evidence="2" type="ORF">DWB68_03905</name>
</gene>
<keyword evidence="1" id="KW-0812">Transmembrane</keyword>
<comment type="caution">
    <text evidence="2">The sequence shown here is derived from an EMBL/GenBank/DDBJ whole genome shotgun (WGS) entry which is preliminary data.</text>
</comment>
<feature type="transmembrane region" description="Helical" evidence="1">
    <location>
        <begin position="58"/>
        <end position="81"/>
    </location>
</feature>
<feature type="transmembrane region" description="Helical" evidence="1">
    <location>
        <begin position="186"/>
        <end position="207"/>
    </location>
</feature>
<feature type="transmembrane region" description="Helical" evidence="1">
    <location>
        <begin position="32"/>
        <end position="51"/>
    </location>
</feature>
<dbReference type="RefSeq" id="WP_119423830.1">
    <property type="nucleotide sequence ID" value="NZ_QQXK01000005.1"/>
</dbReference>
<keyword evidence="3" id="KW-1185">Reference proteome</keyword>
<proteinExistence type="predicted"/>
<evidence type="ECO:0000256" key="1">
    <source>
        <dbReference type="SAM" id="Phobius"/>
    </source>
</evidence>
<dbReference type="AlphaFoldDB" id="A0A399JGB4"/>
<dbReference type="EMBL" id="QQXK01000005">
    <property type="protein sequence ID" value="RII43182.1"/>
    <property type="molecule type" value="Genomic_DNA"/>
</dbReference>
<feature type="transmembrane region" description="Helical" evidence="1">
    <location>
        <begin position="145"/>
        <end position="165"/>
    </location>
</feature>
<name>A0A399JGB4_9MICC</name>
<evidence type="ECO:0000313" key="3">
    <source>
        <dbReference type="Proteomes" id="UP000265419"/>
    </source>
</evidence>
<keyword evidence="1" id="KW-1133">Transmembrane helix</keyword>
<evidence type="ECO:0000313" key="2">
    <source>
        <dbReference type="EMBL" id="RII43182.1"/>
    </source>
</evidence>
<organism evidence="2 3">
    <name type="scientific">Galactobacter valiniphilus</name>
    <dbReference type="NCBI Taxonomy" id="2676122"/>
    <lineage>
        <taxon>Bacteria</taxon>
        <taxon>Bacillati</taxon>
        <taxon>Actinomycetota</taxon>
        <taxon>Actinomycetes</taxon>
        <taxon>Micrococcales</taxon>
        <taxon>Micrococcaceae</taxon>
        <taxon>Galactobacter</taxon>
    </lineage>
</organism>
<accession>A0A399JGB4</accession>
<protein>
    <submittedName>
        <fullName evidence="2">Uncharacterized protein</fullName>
    </submittedName>
</protein>